<evidence type="ECO:0000313" key="2">
    <source>
        <dbReference type="EMBL" id="KAH0573917.1"/>
    </source>
</evidence>
<dbReference type="VEuPathDB" id="GiardiaDB:SS50377_23861"/>
<evidence type="ECO:0000313" key="3">
    <source>
        <dbReference type="EMBL" id="KAH0573926.1"/>
    </source>
</evidence>
<organism evidence="1">
    <name type="scientific">Spironucleus salmonicida</name>
    <dbReference type="NCBI Taxonomy" id="348837"/>
    <lineage>
        <taxon>Eukaryota</taxon>
        <taxon>Metamonada</taxon>
        <taxon>Diplomonadida</taxon>
        <taxon>Hexamitidae</taxon>
        <taxon>Hexamitinae</taxon>
        <taxon>Spironucleus</taxon>
    </lineage>
</organism>
<evidence type="ECO:0000313" key="1">
    <source>
        <dbReference type="EMBL" id="EST44152.1"/>
    </source>
</evidence>
<dbReference type="EMBL" id="AUWU02000004">
    <property type="protein sequence ID" value="KAH0573917.1"/>
    <property type="molecule type" value="Genomic_DNA"/>
</dbReference>
<accession>V6LHX5</accession>
<protein>
    <submittedName>
        <fullName evidence="1">Uncharacterized protein</fullName>
    </submittedName>
</protein>
<gene>
    <name evidence="1" type="ORF">SS50377_16056</name>
    <name evidence="2" type="ORF">SS50377_23852</name>
    <name evidence="3" type="ORF">SS50377_23861</name>
</gene>
<name>V6LHX5_9EUKA</name>
<proteinExistence type="predicted"/>
<sequence length="88" mass="10022">MKARKLRYYSTYPDLFKLKGATATYAIPERDRYFVEKIQCKAADLLGELNNTISRKHAETTPVCSGVSIVGDDPWYDLCGFSFQDVAY</sequence>
<dbReference type="EMBL" id="AUWU02000004">
    <property type="protein sequence ID" value="KAH0573926.1"/>
    <property type="molecule type" value="Genomic_DNA"/>
</dbReference>
<dbReference type="VEuPathDB" id="GiardiaDB:SS50377_23852"/>
<dbReference type="AlphaFoldDB" id="V6LHX5"/>
<dbReference type="Proteomes" id="UP000018208">
    <property type="component" value="Unassembled WGS sequence"/>
</dbReference>
<reference evidence="2" key="2">
    <citation type="submission" date="2020-12" db="EMBL/GenBank/DDBJ databases">
        <title>New Spironucleus salmonicida genome in near-complete chromosomes.</title>
        <authorList>
            <person name="Xu F."/>
            <person name="Kurt Z."/>
            <person name="Jimenez-Gonzalez A."/>
            <person name="Astvaldsson A."/>
            <person name="Andersson J.O."/>
            <person name="Svard S.G."/>
        </authorList>
    </citation>
    <scope>NUCLEOTIDE SEQUENCE</scope>
    <source>
        <strain evidence="2">ATCC 50377</strain>
    </source>
</reference>
<reference evidence="1 2" key="1">
    <citation type="journal article" date="2014" name="PLoS Genet.">
        <title>The Genome of Spironucleus salmonicida Highlights a Fish Pathogen Adapted to Fluctuating Environments.</title>
        <authorList>
            <person name="Xu F."/>
            <person name="Jerlstrom-Hultqvist J."/>
            <person name="Einarsson E."/>
            <person name="Astvaldsson A."/>
            <person name="Svard S.G."/>
            <person name="Andersson J.O."/>
        </authorList>
    </citation>
    <scope>NUCLEOTIDE SEQUENCE</scope>
    <source>
        <strain evidence="2">ATCC 50377</strain>
    </source>
</reference>
<dbReference type="EMBL" id="KI546126">
    <property type="protein sequence ID" value="EST44152.1"/>
    <property type="molecule type" value="Genomic_DNA"/>
</dbReference>
<keyword evidence="4" id="KW-1185">Reference proteome</keyword>
<evidence type="ECO:0000313" key="4">
    <source>
        <dbReference type="Proteomes" id="UP000018208"/>
    </source>
</evidence>